<reference evidence="2" key="1">
    <citation type="submission" date="2015-07" db="EMBL/GenBank/DDBJ databases">
        <title>Genome sequencing project for genomic taxonomy and phylogenomics of Bacillus-like bacteria.</title>
        <authorList>
            <person name="Liu B."/>
            <person name="Wang J."/>
            <person name="Zhu Y."/>
            <person name="Liu G."/>
            <person name="Chen Q."/>
            <person name="Chen Z."/>
            <person name="Lan J."/>
            <person name="Che J."/>
            <person name="Ge C."/>
            <person name="Shi H."/>
            <person name="Pan Z."/>
            <person name="Liu X."/>
        </authorList>
    </citation>
    <scope>NUCLEOTIDE SEQUENCE [LARGE SCALE GENOMIC DNA]</scope>
    <source>
        <strain evidence="2">DSM 9887</strain>
    </source>
</reference>
<accession>A0A0K9YWI3</accession>
<dbReference type="EMBL" id="LGIQ01000007">
    <property type="protein sequence ID" value="KNB73048.1"/>
    <property type="molecule type" value="Genomic_DNA"/>
</dbReference>
<sequence>MEEDNIKIDQQEIPSILYFNTYNPEQLTHTQWQQDISKHTAKYNELSNNEILSHDEFQSLIDNNYRFWVKVVNKNPYYHKDSYLIELFLSYINKQITFYIERNTYKQISINN</sequence>
<evidence type="ECO:0000313" key="1">
    <source>
        <dbReference type="EMBL" id="KNB73048.1"/>
    </source>
</evidence>
<name>A0A0K9YWI3_9BACL</name>
<dbReference type="PATRIC" id="fig|54915.3.peg.1814"/>
<proteinExistence type="predicted"/>
<protein>
    <submittedName>
        <fullName evidence="1">Uncharacterized protein</fullName>
    </submittedName>
</protein>
<comment type="caution">
    <text evidence="1">The sequence shown here is derived from an EMBL/GenBank/DDBJ whole genome shotgun (WGS) entry which is preliminary data.</text>
</comment>
<dbReference type="Proteomes" id="UP000036834">
    <property type="component" value="Unassembled WGS sequence"/>
</dbReference>
<gene>
    <name evidence="1" type="ORF">ADS79_14010</name>
</gene>
<dbReference type="AlphaFoldDB" id="A0A0K9YWI3"/>
<organism evidence="1 2">
    <name type="scientific">Brevibacillus reuszeri</name>
    <dbReference type="NCBI Taxonomy" id="54915"/>
    <lineage>
        <taxon>Bacteria</taxon>
        <taxon>Bacillati</taxon>
        <taxon>Bacillota</taxon>
        <taxon>Bacilli</taxon>
        <taxon>Bacillales</taxon>
        <taxon>Paenibacillaceae</taxon>
        <taxon>Brevibacillus</taxon>
    </lineage>
</organism>
<evidence type="ECO:0000313" key="2">
    <source>
        <dbReference type="Proteomes" id="UP000036834"/>
    </source>
</evidence>